<dbReference type="GO" id="GO:0004639">
    <property type="term" value="F:phosphoribosylaminoimidazolesuccinocarboxamide synthase activity"/>
    <property type="evidence" value="ECO:0007669"/>
    <property type="project" value="UniProtKB-UniRule"/>
</dbReference>
<dbReference type="PANTHER" id="PTHR43700">
    <property type="entry name" value="PHOSPHORIBOSYLAMINOIMIDAZOLE-SUCCINOCARBOXAMIDE SYNTHASE"/>
    <property type="match status" value="1"/>
</dbReference>
<dbReference type="EMBL" id="LT594323">
    <property type="protein sequence ID" value="SBT47116.1"/>
    <property type="molecule type" value="Genomic_DNA"/>
</dbReference>
<sequence>MAVPEGPPARGVLGAVELLHSGKVRDVYADGDDLILVASDRISIYDVALPTPIPDKGRLLTALSLWWFEQLADLVPNHVISATDVPAEFAGRAIRCRRLDMVPVECVARGYLTGGGLTEYRRTGAVSGVELPRGLVEASILPEPIFTPSTKAPKGEHDEPITYAQVVDKVGAETAERLRQITIDVYRRGAEIAADRGILVADTKIELGWAPDGTLVLADEVLTSDSSRFWPAESYQPGRAQFSYDKQYVRDWATGSGWDKQPPAPEVPAEVVEATRARYVEVYEKLTGNRWD</sequence>
<name>A0A1A8ZTB3_9ACTN</name>
<dbReference type="UniPathway" id="UPA00074">
    <property type="reaction ID" value="UER00131"/>
</dbReference>
<keyword evidence="6 8" id="KW-0067">ATP-binding</keyword>
<dbReference type="GO" id="GO:0005524">
    <property type="term" value="F:ATP binding"/>
    <property type="evidence" value="ECO:0007669"/>
    <property type="project" value="UniProtKB-KW"/>
</dbReference>
<dbReference type="GO" id="GO:0006189">
    <property type="term" value="P:'de novo' IMP biosynthetic process"/>
    <property type="evidence" value="ECO:0007669"/>
    <property type="project" value="UniProtKB-UniRule"/>
</dbReference>
<evidence type="ECO:0000256" key="8">
    <source>
        <dbReference type="HAMAP-Rule" id="MF_00137"/>
    </source>
</evidence>
<evidence type="ECO:0000256" key="3">
    <source>
        <dbReference type="ARBA" id="ARBA00022598"/>
    </source>
</evidence>
<keyword evidence="5 8" id="KW-0658">Purine biosynthesis</keyword>
<dbReference type="FunFam" id="3.30.470.20:FF:000015">
    <property type="entry name" value="Phosphoribosylaminoimidazole-succinocarboxamide synthase"/>
    <property type="match status" value="1"/>
</dbReference>
<evidence type="ECO:0000313" key="10">
    <source>
        <dbReference type="EMBL" id="SBT47116.1"/>
    </source>
</evidence>
<reference evidence="11" key="1">
    <citation type="submission" date="2016-06" db="EMBL/GenBank/DDBJ databases">
        <authorList>
            <person name="Varghese N."/>
            <person name="Submissions Spin"/>
        </authorList>
    </citation>
    <scope>NUCLEOTIDE SEQUENCE [LARGE SCALE GENOMIC DNA]</scope>
    <source>
        <strain evidence="11">DSM 44815</strain>
    </source>
</reference>
<comment type="catalytic activity">
    <reaction evidence="7 8">
        <text>5-amino-1-(5-phospho-D-ribosyl)imidazole-4-carboxylate + L-aspartate + ATP = (2S)-2-[5-amino-1-(5-phospho-beta-D-ribosyl)imidazole-4-carboxamido]succinate + ADP + phosphate + 2 H(+)</text>
        <dbReference type="Rhea" id="RHEA:22628"/>
        <dbReference type="ChEBI" id="CHEBI:15378"/>
        <dbReference type="ChEBI" id="CHEBI:29991"/>
        <dbReference type="ChEBI" id="CHEBI:30616"/>
        <dbReference type="ChEBI" id="CHEBI:43474"/>
        <dbReference type="ChEBI" id="CHEBI:58443"/>
        <dbReference type="ChEBI" id="CHEBI:77657"/>
        <dbReference type="ChEBI" id="CHEBI:456216"/>
        <dbReference type="EC" id="6.3.2.6"/>
    </reaction>
</comment>
<dbReference type="EC" id="6.3.2.6" evidence="8"/>
<accession>A0A1A8ZTB3</accession>
<gene>
    <name evidence="8" type="primary">purC</name>
    <name evidence="10" type="ORF">GA0070611_3614</name>
</gene>
<dbReference type="SUPFAM" id="SSF56104">
    <property type="entry name" value="SAICAR synthase-like"/>
    <property type="match status" value="1"/>
</dbReference>
<organism evidence="10 11">
    <name type="scientific">Micromonospora auratinigra</name>
    <dbReference type="NCBI Taxonomy" id="261654"/>
    <lineage>
        <taxon>Bacteria</taxon>
        <taxon>Bacillati</taxon>
        <taxon>Actinomycetota</taxon>
        <taxon>Actinomycetes</taxon>
        <taxon>Micromonosporales</taxon>
        <taxon>Micromonosporaceae</taxon>
        <taxon>Micromonospora</taxon>
    </lineage>
</organism>
<dbReference type="InterPro" id="IPR028923">
    <property type="entry name" value="SAICAR_synt/ADE2_N"/>
</dbReference>
<dbReference type="Gene3D" id="3.30.470.20">
    <property type="entry name" value="ATP-grasp fold, B domain"/>
    <property type="match status" value="1"/>
</dbReference>
<evidence type="ECO:0000256" key="1">
    <source>
        <dbReference type="ARBA" id="ARBA00004672"/>
    </source>
</evidence>
<dbReference type="STRING" id="261654.GA0070611_3614"/>
<keyword evidence="3 8" id="KW-0436">Ligase</keyword>
<comment type="similarity">
    <text evidence="2 8">Belongs to the SAICAR synthetase family.</text>
</comment>
<evidence type="ECO:0000259" key="9">
    <source>
        <dbReference type="Pfam" id="PF01259"/>
    </source>
</evidence>
<dbReference type="HAMAP" id="MF_00137">
    <property type="entry name" value="SAICAR_synth"/>
    <property type="match status" value="1"/>
</dbReference>
<dbReference type="Gene3D" id="3.30.200.20">
    <property type="entry name" value="Phosphorylase Kinase, domain 1"/>
    <property type="match status" value="1"/>
</dbReference>
<dbReference type="Pfam" id="PF01259">
    <property type="entry name" value="SAICAR_synt"/>
    <property type="match status" value="1"/>
</dbReference>
<evidence type="ECO:0000256" key="6">
    <source>
        <dbReference type="ARBA" id="ARBA00022840"/>
    </source>
</evidence>
<keyword evidence="4 8" id="KW-0547">Nucleotide-binding</keyword>
<evidence type="ECO:0000256" key="4">
    <source>
        <dbReference type="ARBA" id="ARBA00022741"/>
    </source>
</evidence>
<evidence type="ECO:0000313" key="11">
    <source>
        <dbReference type="Proteomes" id="UP000199385"/>
    </source>
</evidence>
<proteinExistence type="inferred from homology"/>
<feature type="domain" description="SAICAR synthetase/ADE2 N-terminal" evidence="9">
    <location>
        <begin position="19"/>
        <end position="263"/>
    </location>
</feature>
<dbReference type="NCBIfam" id="NF010568">
    <property type="entry name" value="PRK13961.1"/>
    <property type="match status" value="1"/>
</dbReference>
<keyword evidence="11" id="KW-1185">Reference proteome</keyword>
<comment type="pathway">
    <text evidence="1 8">Purine metabolism; IMP biosynthesis via de novo pathway; 5-amino-1-(5-phospho-D-ribosyl)imidazole-4-carboxamide from 5-amino-1-(5-phospho-D-ribosyl)imidazole-4-carboxylate: step 1/2.</text>
</comment>
<dbReference type="GO" id="GO:0005737">
    <property type="term" value="C:cytoplasm"/>
    <property type="evidence" value="ECO:0007669"/>
    <property type="project" value="TreeGrafter"/>
</dbReference>
<dbReference type="AlphaFoldDB" id="A0A1A8ZTB3"/>
<dbReference type="Proteomes" id="UP000199385">
    <property type="component" value="Chromosome I"/>
</dbReference>
<evidence type="ECO:0000256" key="2">
    <source>
        <dbReference type="ARBA" id="ARBA00010190"/>
    </source>
</evidence>
<protein>
    <recommendedName>
        <fullName evidence="8">Phosphoribosylaminoimidazole-succinocarboxamide synthase</fullName>
        <ecNumber evidence="8">6.3.2.6</ecNumber>
    </recommendedName>
    <alternativeName>
        <fullName evidence="8">SAICAR synthetase</fullName>
    </alternativeName>
</protein>
<dbReference type="NCBIfam" id="TIGR00081">
    <property type="entry name" value="purC"/>
    <property type="match status" value="1"/>
</dbReference>
<dbReference type="PANTHER" id="PTHR43700:SF1">
    <property type="entry name" value="PHOSPHORIBOSYLAMINOIMIDAZOLE-SUCCINOCARBOXAMIDE SYNTHASE"/>
    <property type="match status" value="1"/>
</dbReference>
<evidence type="ECO:0000256" key="5">
    <source>
        <dbReference type="ARBA" id="ARBA00022755"/>
    </source>
</evidence>
<dbReference type="InterPro" id="IPR001636">
    <property type="entry name" value="SAICAR_synth"/>
</dbReference>
<dbReference type="PATRIC" id="fig|261654.4.peg.3675"/>
<dbReference type="CDD" id="cd01414">
    <property type="entry name" value="SAICAR_synt_Sc"/>
    <property type="match status" value="1"/>
</dbReference>
<evidence type="ECO:0000256" key="7">
    <source>
        <dbReference type="ARBA" id="ARBA00048475"/>
    </source>
</evidence>